<dbReference type="RefSeq" id="WP_178734001.1">
    <property type="nucleotide sequence ID" value="NZ_JABUOH010000022.1"/>
</dbReference>
<feature type="transmembrane region" description="Helical" evidence="1">
    <location>
        <begin position="207"/>
        <end position="226"/>
    </location>
</feature>
<dbReference type="GO" id="GO:0008654">
    <property type="term" value="P:phospholipid biosynthetic process"/>
    <property type="evidence" value="ECO:0007669"/>
    <property type="project" value="InterPro"/>
</dbReference>
<feature type="transmembrane region" description="Helical" evidence="1">
    <location>
        <begin position="35"/>
        <end position="53"/>
    </location>
</feature>
<dbReference type="InterPro" id="IPR000462">
    <property type="entry name" value="CDP-OH_P_trans"/>
</dbReference>
<dbReference type="Proteomes" id="UP000568109">
    <property type="component" value="Unassembled WGS sequence"/>
</dbReference>
<evidence type="ECO:0000256" key="1">
    <source>
        <dbReference type="SAM" id="Phobius"/>
    </source>
</evidence>
<evidence type="ECO:0000313" key="2">
    <source>
        <dbReference type="EMBL" id="NWN45600.1"/>
    </source>
</evidence>
<feature type="transmembrane region" description="Helical" evidence="1">
    <location>
        <begin position="177"/>
        <end position="195"/>
    </location>
</feature>
<reference evidence="2 3" key="1">
    <citation type="submission" date="2020-06" db="EMBL/GenBank/DDBJ databases">
        <title>Draft genome sequence of Candidatus Phytoplasma pruni (X-disease group, subgroup 16SrIII-B) strain ChTDIII from Argentina.</title>
        <authorList>
            <person name="Fernandez F.D."/>
            <person name="Zuebert C."/>
            <person name="Huettel B."/>
            <person name="Kube M."/>
            <person name="Conci L.R."/>
        </authorList>
    </citation>
    <scope>NUCLEOTIDE SEQUENCE [LARGE SCALE GENOMIC DNA]</scope>
    <source>
        <strain evidence="2 3">ChTDIII</strain>
    </source>
</reference>
<gene>
    <name evidence="2" type="ORF">HR065_00680</name>
</gene>
<sequence>MFLGIYDYTVYLTYLNLLSGFMGVSLVVFTDKMGLASVFLLISGICDIFDGIVSRSKKNRSLLEKRYGVQIDSLADLVSFGVLPVAIGYSLLKKVHGDNLINSHPTLTIAFIFFGSLYVLAALIRLAYFNVLTEENEELTSKGFIGVPVTFSSVLFPVLILIHLQLGKLGFLKDIEWLSPLIYLFFLMLFSFLFVYDKIKFKKQKNILYFFLSALFLTLILTLLYLEICLKNN</sequence>
<dbReference type="EMBL" id="JABUOH010000022">
    <property type="protein sequence ID" value="NWN45600.1"/>
    <property type="molecule type" value="Genomic_DNA"/>
</dbReference>
<name>A0A851HG38_9MOLU</name>
<keyword evidence="3" id="KW-1185">Reference proteome</keyword>
<protein>
    <submittedName>
        <fullName evidence="2">CDP-alcohol phosphatidyltransferase family protein</fullName>
    </submittedName>
</protein>
<keyword evidence="2" id="KW-0808">Transferase</keyword>
<dbReference type="Pfam" id="PF01066">
    <property type="entry name" value="CDP-OH_P_transf"/>
    <property type="match status" value="1"/>
</dbReference>
<keyword evidence="1" id="KW-0472">Membrane</keyword>
<keyword evidence="1" id="KW-1133">Transmembrane helix</keyword>
<proteinExistence type="predicted"/>
<feature type="transmembrane region" description="Helical" evidence="1">
    <location>
        <begin position="143"/>
        <end position="165"/>
    </location>
</feature>
<feature type="transmembrane region" description="Helical" evidence="1">
    <location>
        <begin position="74"/>
        <end position="92"/>
    </location>
</feature>
<accession>A0A851HG38</accession>
<comment type="caution">
    <text evidence="2">The sequence shown here is derived from an EMBL/GenBank/DDBJ whole genome shotgun (WGS) entry which is preliminary data.</text>
</comment>
<feature type="transmembrane region" description="Helical" evidence="1">
    <location>
        <begin position="12"/>
        <end position="29"/>
    </location>
</feature>
<evidence type="ECO:0000313" key="3">
    <source>
        <dbReference type="Proteomes" id="UP000568109"/>
    </source>
</evidence>
<dbReference type="GO" id="GO:0016020">
    <property type="term" value="C:membrane"/>
    <property type="evidence" value="ECO:0007669"/>
    <property type="project" value="InterPro"/>
</dbReference>
<dbReference type="Gene3D" id="1.20.120.1760">
    <property type="match status" value="1"/>
</dbReference>
<dbReference type="InterPro" id="IPR043130">
    <property type="entry name" value="CDP-OH_PTrfase_TM_dom"/>
</dbReference>
<dbReference type="GO" id="GO:0016780">
    <property type="term" value="F:phosphotransferase activity, for other substituted phosphate groups"/>
    <property type="evidence" value="ECO:0007669"/>
    <property type="project" value="InterPro"/>
</dbReference>
<organism evidence="2 3">
    <name type="scientific">Candidatus Phytoplasma pruni</name>
    <dbReference type="NCBI Taxonomy" id="479893"/>
    <lineage>
        <taxon>Bacteria</taxon>
        <taxon>Bacillati</taxon>
        <taxon>Mycoplasmatota</taxon>
        <taxon>Mollicutes</taxon>
        <taxon>Acholeplasmatales</taxon>
        <taxon>Acholeplasmataceae</taxon>
        <taxon>Candidatus Phytoplasma</taxon>
        <taxon>16SrIII (X-disease group)</taxon>
    </lineage>
</organism>
<dbReference type="AlphaFoldDB" id="A0A851HG38"/>
<feature type="transmembrane region" description="Helical" evidence="1">
    <location>
        <begin position="107"/>
        <end position="131"/>
    </location>
</feature>
<keyword evidence="1" id="KW-0812">Transmembrane</keyword>